<sequence>MVEDGLLARAKAPKGMKRKQLCLSPPFLIFTAAYAKDLMPEWRSDESTPVKTYPEVFTEAYPVLGRRNNESTPEHMQRIHCRNEGVMNQLLSICRGFSYGKEQLSIKTCKGICGGSSVGKEKQ</sequence>
<accession>A0AAJ7S2L5</accession>
<dbReference type="KEGG" id="ccal:113464408"/>
<name>A0AAJ7S2L5_9HYME</name>
<dbReference type="RefSeq" id="XP_026669783.1">
    <property type="nucleotide sequence ID" value="XM_026813982.1"/>
</dbReference>
<dbReference type="AlphaFoldDB" id="A0AAJ7S2L5"/>
<evidence type="ECO:0000313" key="1">
    <source>
        <dbReference type="Proteomes" id="UP000694925"/>
    </source>
</evidence>
<protein>
    <submittedName>
        <fullName evidence="2">Uncharacterized protein LOC113464408 isoform X1</fullName>
    </submittedName>
</protein>
<organism evidence="1 2">
    <name type="scientific">Ceratina calcarata</name>
    <dbReference type="NCBI Taxonomy" id="156304"/>
    <lineage>
        <taxon>Eukaryota</taxon>
        <taxon>Metazoa</taxon>
        <taxon>Ecdysozoa</taxon>
        <taxon>Arthropoda</taxon>
        <taxon>Hexapoda</taxon>
        <taxon>Insecta</taxon>
        <taxon>Pterygota</taxon>
        <taxon>Neoptera</taxon>
        <taxon>Endopterygota</taxon>
        <taxon>Hymenoptera</taxon>
        <taxon>Apocrita</taxon>
        <taxon>Aculeata</taxon>
        <taxon>Apoidea</taxon>
        <taxon>Anthophila</taxon>
        <taxon>Apidae</taxon>
        <taxon>Ceratina</taxon>
        <taxon>Zadontomerus</taxon>
    </lineage>
</organism>
<gene>
    <name evidence="2" type="primary">LOC113464408</name>
</gene>
<dbReference type="Proteomes" id="UP000694925">
    <property type="component" value="Unplaced"/>
</dbReference>
<evidence type="ECO:0000313" key="2">
    <source>
        <dbReference type="RefSeq" id="XP_026669783.1"/>
    </source>
</evidence>
<dbReference type="GeneID" id="113464408"/>
<reference evidence="2" key="1">
    <citation type="submission" date="2025-08" db="UniProtKB">
        <authorList>
            <consortium name="RefSeq"/>
        </authorList>
    </citation>
    <scope>IDENTIFICATION</scope>
    <source>
        <tissue evidence="2">Whole body</tissue>
    </source>
</reference>
<keyword evidence="1" id="KW-1185">Reference proteome</keyword>
<proteinExistence type="predicted"/>